<accession>A0A9Q1G5G0</accession>
<evidence type="ECO:0000313" key="3">
    <source>
        <dbReference type="Proteomes" id="UP001152622"/>
    </source>
</evidence>
<proteinExistence type="inferred from homology"/>
<dbReference type="EMBL" id="JAINUF010000002">
    <property type="protein sequence ID" value="KAJ8375358.1"/>
    <property type="molecule type" value="Genomic_DNA"/>
</dbReference>
<dbReference type="Pfam" id="PF03645">
    <property type="entry name" value="Tctex-1"/>
    <property type="match status" value="1"/>
</dbReference>
<dbReference type="PANTHER" id="PTHR21255:SF61">
    <property type="entry name" value="TCTEX1 DOMAIN CONTAINING 1"/>
    <property type="match status" value="1"/>
</dbReference>
<dbReference type="CDD" id="cd21451">
    <property type="entry name" value="DLC-like_TCTEX1D"/>
    <property type="match status" value="1"/>
</dbReference>
<dbReference type="Proteomes" id="UP001152622">
    <property type="component" value="Chromosome 2"/>
</dbReference>
<comment type="caution">
    <text evidence="2">The sequence shown here is derived from an EMBL/GenBank/DDBJ whole genome shotgun (WGS) entry which is preliminary data.</text>
</comment>
<organism evidence="2 3">
    <name type="scientific">Synaphobranchus kaupii</name>
    <name type="common">Kaup's arrowtooth eel</name>
    <dbReference type="NCBI Taxonomy" id="118154"/>
    <lineage>
        <taxon>Eukaryota</taxon>
        <taxon>Metazoa</taxon>
        <taxon>Chordata</taxon>
        <taxon>Craniata</taxon>
        <taxon>Vertebrata</taxon>
        <taxon>Euteleostomi</taxon>
        <taxon>Actinopterygii</taxon>
        <taxon>Neopterygii</taxon>
        <taxon>Teleostei</taxon>
        <taxon>Anguilliformes</taxon>
        <taxon>Synaphobranchidae</taxon>
        <taxon>Synaphobranchus</taxon>
    </lineage>
</organism>
<protein>
    <submittedName>
        <fullName evidence="2">Uncharacterized protein</fullName>
    </submittedName>
</protein>
<evidence type="ECO:0000313" key="2">
    <source>
        <dbReference type="EMBL" id="KAJ8375358.1"/>
    </source>
</evidence>
<dbReference type="GO" id="GO:0007018">
    <property type="term" value="P:microtubule-based movement"/>
    <property type="evidence" value="ECO:0007669"/>
    <property type="project" value="TreeGrafter"/>
</dbReference>
<name>A0A9Q1G5G0_SYNKA</name>
<dbReference type="GO" id="GO:0005737">
    <property type="term" value="C:cytoplasm"/>
    <property type="evidence" value="ECO:0007669"/>
    <property type="project" value="TreeGrafter"/>
</dbReference>
<reference evidence="2" key="1">
    <citation type="journal article" date="2023" name="Science">
        <title>Genome structures resolve the early diversification of teleost fishes.</title>
        <authorList>
            <person name="Parey E."/>
            <person name="Louis A."/>
            <person name="Montfort J."/>
            <person name="Bouchez O."/>
            <person name="Roques C."/>
            <person name="Iampietro C."/>
            <person name="Lluch J."/>
            <person name="Castinel A."/>
            <person name="Donnadieu C."/>
            <person name="Desvignes T."/>
            <person name="Floi Bucao C."/>
            <person name="Jouanno E."/>
            <person name="Wen M."/>
            <person name="Mejri S."/>
            <person name="Dirks R."/>
            <person name="Jansen H."/>
            <person name="Henkel C."/>
            <person name="Chen W.J."/>
            <person name="Zahm M."/>
            <person name="Cabau C."/>
            <person name="Klopp C."/>
            <person name="Thompson A.W."/>
            <person name="Robinson-Rechavi M."/>
            <person name="Braasch I."/>
            <person name="Lecointre G."/>
            <person name="Bobe J."/>
            <person name="Postlethwait J.H."/>
            <person name="Berthelot C."/>
            <person name="Roest Crollius H."/>
            <person name="Guiguen Y."/>
        </authorList>
    </citation>
    <scope>NUCLEOTIDE SEQUENCE</scope>
    <source>
        <strain evidence="2">WJC10195</strain>
    </source>
</reference>
<dbReference type="GO" id="GO:0005868">
    <property type="term" value="C:cytoplasmic dynein complex"/>
    <property type="evidence" value="ECO:0007669"/>
    <property type="project" value="TreeGrafter"/>
</dbReference>
<dbReference type="InterPro" id="IPR038586">
    <property type="entry name" value="Tctex-1-like_sf"/>
</dbReference>
<evidence type="ECO:0000256" key="1">
    <source>
        <dbReference type="ARBA" id="ARBA00005361"/>
    </source>
</evidence>
<dbReference type="AlphaFoldDB" id="A0A9Q1G5G0"/>
<dbReference type="GO" id="GO:0045505">
    <property type="term" value="F:dynein intermediate chain binding"/>
    <property type="evidence" value="ECO:0007669"/>
    <property type="project" value="TreeGrafter"/>
</dbReference>
<dbReference type="OrthoDB" id="10260741at2759"/>
<keyword evidence="3" id="KW-1185">Reference proteome</keyword>
<gene>
    <name evidence="2" type="ORF">SKAU_G00059380</name>
</gene>
<comment type="similarity">
    <text evidence="1">Belongs to the dynein light chain Tctex-type family.</text>
</comment>
<sequence length="101" mass="11380">MKVTKLLQGFLPSRLDGVTYEASHSSQLVQDLSEDLKRLITAVCPCHYKLICILTLGQMEREGAILASRCLWDPHSDTFASHTYKSPHIFCTAMIFAVYCD</sequence>
<dbReference type="Gene3D" id="3.30.1140.40">
    <property type="entry name" value="Tctex-1"/>
    <property type="match status" value="1"/>
</dbReference>
<dbReference type="InterPro" id="IPR005334">
    <property type="entry name" value="Tctex-1-like"/>
</dbReference>
<dbReference type="PANTHER" id="PTHR21255">
    <property type="entry name" value="T-COMPLEX-ASSOCIATED-TESTIS-EXPRESSED 1/ DYNEIN LIGHT CHAIN"/>
    <property type="match status" value="1"/>
</dbReference>